<dbReference type="InterPro" id="IPR027417">
    <property type="entry name" value="P-loop_NTPase"/>
</dbReference>
<dbReference type="Proteomes" id="UP001501676">
    <property type="component" value="Unassembled WGS sequence"/>
</dbReference>
<proteinExistence type="predicted"/>
<evidence type="ECO:0000313" key="1">
    <source>
        <dbReference type="EMBL" id="GAA3391243.1"/>
    </source>
</evidence>
<dbReference type="EMBL" id="BAAAYN010000031">
    <property type="protein sequence ID" value="GAA3391243.1"/>
    <property type="molecule type" value="Genomic_DNA"/>
</dbReference>
<keyword evidence="2" id="KW-1185">Reference proteome</keyword>
<name>A0ABP6T3U3_9ACTN</name>
<comment type="caution">
    <text evidence="1">The sequence shown here is derived from an EMBL/GenBank/DDBJ whole genome shotgun (WGS) entry which is preliminary data.</text>
</comment>
<sequence>MTGCNVALRCALGGDDVSYVDFDFGSPTSGAIFGINEAARGVTGGLHSYLVDQVAEPARLDVWSRSDRDEVRDRPRGAGQLVLFPGDVGGGEFPRTDAVVERCVNLFLRLDEEFDLSVVDLSAGRSYAVEIVLAALRAPALASVPWRWLIFHRWTRQHIIAAAGFLYGHRGLLDNAEAWGHDHHRLQNNVRFVRTAVVDPDSEQLAGLRPAQIAWLRTTNRELAELAVRHRLGRSSTLGSVPHEPVLQWREQLLLDDDVWARQVANQATVEAFEDLAKRLTDDASWEGL</sequence>
<accession>A0ABP6T3U3</accession>
<protein>
    <submittedName>
        <fullName evidence="1">SCO2523 family variant P-loop protein</fullName>
    </submittedName>
</protein>
<gene>
    <name evidence="1" type="ORF">GCM10020369_48410</name>
</gene>
<dbReference type="Gene3D" id="3.40.50.300">
    <property type="entry name" value="P-loop containing nucleotide triphosphate hydrolases"/>
    <property type="match status" value="1"/>
</dbReference>
<reference evidence="2" key="1">
    <citation type="journal article" date="2019" name="Int. J. Syst. Evol. Microbiol.">
        <title>The Global Catalogue of Microorganisms (GCM) 10K type strain sequencing project: providing services to taxonomists for standard genome sequencing and annotation.</title>
        <authorList>
            <consortium name="The Broad Institute Genomics Platform"/>
            <consortium name="The Broad Institute Genome Sequencing Center for Infectious Disease"/>
            <person name="Wu L."/>
            <person name="Ma J."/>
        </authorList>
    </citation>
    <scope>NUCLEOTIDE SEQUENCE [LARGE SCALE GENOMIC DNA]</scope>
    <source>
        <strain evidence="2">JCM 9458</strain>
    </source>
</reference>
<evidence type="ECO:0000313" key="2">
    <source>
        <dbReference type="Proteomes" id="UP001501676"/>
    </source>
</evidence>
<dbReference type="NCBIfam" id="NF040564">
    <property type="entry name" value="SCO2523_fam"/>
    <property type="match status" value="1"/>
</dbReference>
<organism evidence="1 2">
    <name type="scientific">Cryptosporangium minutisporangium</name>
    <dbReference type="NCBI Taxonomy" id="113569"/>
    <lineage>
        <taxon>Bacteria</taxon>
        <taxon>Bacillati</taxon>
        <taxon>Actinomycetota</taxon>
        <taxon>Actinomycetes</taxon>
        <taxon>Cryptosporangiales</taxon>
        <taxon>Cryptosporangiaceae</taxon>
        <taxon>Cryptosporangium</taxon>
    </lineage>
</organism>